<keyword evidence="4 5" id="KW-0472">Membrane</keyword>
<dbReference type="KEGG" id="fra:Francci3_0408"/>
<evidence type="ECO:0000256" key="3">
    <source>
        <dbReference type="ARBA" id="ARBA00022989"/>
    </source>
</evidence>
<feature type="transmembrane region" description="Helical" evidence="5">
    <location>
        <begin position="332"/>
        <end position="352"/>
    </location>
</feature>
<name>Q2JFZ7_FRACC</name>
<dbReference type="InterPro" id="IPR051788">
    <property type="entry name" value="MFS_Transporter"/>
</dbReference>
<evidence type="ECO:0000313" key="6">
    <source>
        <dbReference type="EMBL" id="ABD09795.1"/>
    </source>
</evidence>
<feature type="transmembrane region" description="Helical" evidence="5">
    <location>
        <begin position="364"/>
        <end position="385"/>
    </location>
</feature>
<feature type="transmembrane region" description="Helical" evidence="5">
    <location>
        <begin position="237"/>
        <end position="259"/>
    </location>
</feature>
<dbReference type="PANTHER" id="PTHR23514:SF13">
    <property type="entry name" value="INNER MEMBRANE PROTEIN YBJJ"/>
    <property type="match status" value="1"/>
</dbReference>
<feature type="transmembrane region" description="Helical" evidence="5">
    <location>
        <begin position="265"/>
        <end position="287"/>
    </location>
</feature>
<dbReference type="Pfam" id="PF07690">
    <property type="entry name" value="MFS_1"/>
    <property type="match status" value="1"/>
</dbReference>
<reference evidence="6 7" key="1">
    <citation type="journal article" date="2007" name="Genome Res.">
        <title>Genome characteristics of facultatively symbiotic Frankia sp. strains reflect host range and host plant biogeography.</title>
        <authorList>
            <person name="Normand P."/>
            <person name="Lapierre P."/>
            <person name="Tisa L.S."/>
            <person name="Gogarten J.P."/>
            <person name="Alloisio N."/>
            <person name="Bagnarol E."/>
            <person name="Bassi C.A."/>
            <person name="Berry A.M."/>
            <person name="Bickhart D.M."/>
            <person name="Choisne N."/>
            <person name="Couloux A."/>
            <person name="Cournoyer B."/>
            <person name="Cruveiller S."/>
            <person name="Daubin V."/>
            <person name="Demange N."/>
            <person name="Francino M.P."/>
            <person name="Goltsman E."/>
            <person name="Huang Y."/>
            <person name="Kopp O.R."/>
            <person name="Labarre L."/>
            <person name="Lapidus A."/>
            <person name="Lavire C."/>
            <person name="Marechal J."/>
            <person name="Martinez M."/>
            <person name="Mastronunzio J.E."/>
            <person name="Mullin B.C."/>
            <person name="Niemann J."/>
            <person name="Pujic P."/>
            <person name="Rawnsley T."/>
            <person name="Rouy Z."/>
            <person name="Schenowitz C."/>
            <person name="Sellstedt A."/>
            <person name="Tavares F."/>
            <person name="Tomkins J.P."/>
            <person name="Vallenet D."/>
            <person name="Valverde C."/>
            <person name="Wall L.G."/>
            <person name="Wang Y."/>
            <person name="Medigue C."/>
            <person name="Benson D.R."/>
        </authorList>
    </citation>
    <scope>NUCLEOTIDE SEQUENCE [LARGE SCALE GENOMIC DNA]</scope>
    <source>
        <strain evidence="7">DSM 45818 / CECT 9043 / CcI3</strain>
    </source>
</reference>
<dbReference type="PhylomeDB" id="Q2JFZ7"/>
<keyword evidence="2 5" id="KW-0812">Transmembrane</keyword>
<dbReference type="PANTHER" id="PTHR23514">
    <property type="entry name" value="BYPASS OF STOP CODON PROTEIN 6"/>
    <property type="match status" value="1"/>
</dbReference>
<keyword evidence="7" id="KW-1185">Reference proteome</keyword>
<sequence>MDPGGVRRATRSQPFDAQVLFRARAATMSSLFLLALLLASWAPRIPQIKEGLELGDGQLGLTLLGAPIGAVLTLWLIGLAVTRYGSITMVRAGLPAYCATGLLVPLVEGPWSLFALLALWGATSSCLDISLNTQAVGIERCYQRPIMTSAHAAWTAGALSGAGIGSAAAALSVPIGVQFAVLGGLGLAAALPATAWMLPDGAAPEVAPGDGRDGWDGDSDRAMPRGPVGTGSRARPFVALCVIAFGSFLCEGVAADWSAVYLTDVAGAAVGIAGIGFVAFTSCMFVVRLFGDRAMARFGPTRTVRGLAVTAMVGFALMLALGSSAFGTVGGIVGFGTLGVGTACVLPAVFSATGRLGSSTGSSIAVVGTVGYVGWLCGPALIGGLAELAGLQFAMVVVFVLLVAITVCASALRGPDSPAAAAEFTADPGTSEISGVPKIPEVG</sequence>
<protein>
    <submittedName>
        <fullName evidence="6">Major facilitator superfamily MFS_1</fullName>
    </submittedName>
</protein>
<evidence type="ECO:0000256" key="5">
    <source>
        <dbReference type="SAM" id="Phobius"/>
    </source>
</evidence>
<evidence type="ECO:0000256" key="1">
    <source>
        <dbReference type="ARBA" id="ARBA00004141"/>
    </source>
</evidence>
<dbReference type="EMBL" id="CP000249">
    <property type="protein sequence ID" value="ABD09795.1"/>
    <property type="molecule type" value="Genomic_DNA"/>
</dbReference>
<organism evidence="6 7">
    <name type="scientific">Frankia casuarinae (strain DSM 45818 / CECT 9043 / HFP020203 / CcI3)</name>
    <dbReference type="NCBI Taxonomy" id="106370"/>
    <lineage>
        <taxon>Bacteria</taxon>
        <taxon>Bacillati</taxon>
        <taxon>Actinomycetota</taxon>
        <taxon>Actinomycetes</taxon>
        <taxon>Frankiales</taxon>
        <taxon>Frankiaceae</taxon>
        <taxon>Frankia</taxon>
    </lineage>
</organism>
<dbReference type="HOGENOM" id="CLU_035309_1_1_11"/>
<proteinExistence type="predicted"/>
<feature type="transmembrane region" description="Helical" evidence="5">
    <location>
        <begin position="61"/>
        <end position="81"/>
    </location>
</feature>
<feature type="transmembrane region" description="Helical" evidence="5">
    <location>
        <begin position="391"/>
        <end position="412"/>
    </location>
</feature>
<dbReference type="Gene3D" id="1.20.1250.20">
    <property type="entry name" value="MFS general substrate transporter like domains"/>
    <property type="match status" value="2"/>
</dbReference>
<evidence type="ECO:0000313" key="7">
    <source>
        <dbReference type="Proteomes" id="UP000001937"/>
    </source>
</evidence>
<dbReference type="Proteomes" id="UP000001937">
    <property type="component" value="Chromosome"/>
</dbReference>
<gene>
    <name evidence="6" type="ordered locus">Francci3_0408</name>
</gene>
<comment type="subcellular location">
    <subcellularLocation>
        <location evidence="1">Membrane</location>
        <topology evidence="1">Multi-pass membrane protein</topology>
    </subcellularLocation>
</comment>
<evidence type="ECO:0000256" key="4">
    <source>
        <dbReference type="ARBA" id="ARBA00023136"/>
    </source>
</evidence>
<dbReference type="AlphaFoldDB" id="Q2JFZ7"/>
<feature type="transmembrane region" description="Helical" evidence="5">
    <location>
        <begin position="307"/>
        <end position="326"/>
    </location>
</feature>
<dbReference type="SUPFAM" id="SSF103473">
    <property type="entry name" value="MFS general substrate transporter"/>
    <property type="match status" value="1"/>
</dbReference>
<keyword evidence="3 5" id="KW-1133">Transmembrane helix</keyword>
<feature type="transmembrane region" description="Helical" evidence="5">
    <location>
        <begin position="21"/>
        <end position="41"/>
    </location>
</feature>
<dbReference type="GO" id="GO:0022857">
    <property type="term" value="F:transmembrane transporter activity"/>
    <property type="evidence" value="ECO:0007669"/>
    <property type="project" value="InterPro"/>
</dbReference>
<dbReference type="eggNOG" id="COG2814">
    <property type="taxonomic scope" value="Bacteria"/>
</dbReference>
<accession>Q2JFZ7</accession>
<evidence type="ECO:0000256" key="2">
    <source>
        <dbReference type="ARBA" id="ARBA00022692"/>
    </source>
</evidence>
<dbReference type="GO" id="GO:0016020">
    <property type="term" value="C:membrane"/>
    <property type="evidence" value="ECO:0007669"/>
    <property type="project" value="UniProtKB-SubCell"/>
</dbReference>
<dbReference type="InterPro" id="IPR011701">
    <property type="entry name" value="MFS"/>
</dbReference>
<dbReference type="CDD" id="cd17393">
    <property type="entry name" value="MFS_MosC_like"/>
    <property type="match status" value="1"/>
</dbReference>
<dbReference type="InterPro" id="IPR036259">
    <property type="entry name" value="MFS_trans_sf"/>
</dbReference>